<feature type="chain" id="PRO_5024445207" description="Long-chain fatty acid transport protein" evidence="1">
    <location>
        <begin position="20"/>
        <end position="428"/>
    </location>
</feature>
<sequence length="428" mass="46522">MIKKIVIAIVCFAAIGANAQDGTVSPYSYFGIGDLRAATTIDNQMMGGLGMYADSIHVNLQNPAAYGKLRLTAYSAGISYQQLSLASASVTESNRIVNLDYVALGFNLGKGMGVGFGIMPYTSVGYNIVSESIANNTDGTTSAVSNQYSGTGGLNKVYLSLGYEITKDLSLGVTANFNFGTIDALRTQIIEDVQFGTLDNRTSRINGMDFNYALNYTPTLKDKFKLYSSVRINTQANLSTRNTQEIGSFSRASGANIEIIDVNLEANGLKETGLKIPTRTTLGLGLGEDKKWFLGAEYSFQDLSSFSNDFINVDNLSYQEANTIAVGGFFIPDYTSFESYLKRVTYRAGVRMENTGMVVNNTEINNFGITFGVGLPLASGAGGFSNINLGFEIGKRGTTEMMLIEENYFKINIGLSLNDRWFLKRKIN</sequence>
<proteinExistence type="predicted"/>
<dbReference type="EMBL" id="VATY01000001">
    <property type="protein sequence ID" value="TMM59471.1"/>
    <property type="molecule type" value="Genomic_DNA"/>
</dbReference>
<comment type="caution">
    <text evidence="2">The sequence shown here is derived from an EMBL/GenBank/DDBJ whole genome shotgun (WGS) entry which is preliminary data.</text>
</comment>
<organism evidence="2 3">
    <name type="scientific">Maribacter algarum</name>
    <name type="common">ex Zhang et al. 2020</name>
    <dbReference type="NCBI Taxonomy" id="2578118"/>
    <lineage>
        <taxon>Bacteria</taxon>
        <taxon>Pseudomonadati</taxon>
        <taxon>Bacteroidota</taxon>
        <taxon>Flavobacteriia</taxon>
        <taxon>Flavobacteriales</taxon>
        <taxon>Flavobacteriaceae</taxon>
        <taxon>Maribacter</taxon>
    </lineage>
</organism>
<evidence type="ECO:0000256" key="1">
    <source>
        <dbReference type="SAM" id="SignalP"/>
    </source>
</evidence>
<dbReference type="Proteomes" id="UP000310314">
    <property type="component" value="Unassembled WGS sequence"/>
</dbReference>
<accession>A0A5S3PX02</accession>
<dbReference type="AlphaFoldDB" id="A0A5S3PX02"/>
<protein>
    <recommendedName>
        <fullName evidence="4">Long-chain fatty acid transport protein</fullName>
    </recommendedName>
</protein>
<keyword evidence="3" id="KW-1185">Reference proteome</keyword>
<dbReference type="Gene3D" id="2.40.160.60">
    <property type="entry name" value="Outer membrane protein transport protein (OMPP1/FadL/TodX)"/>
    <property type="match status" value="1"/>
</dbReference>
<dbReference type="OrthoDB" id="1491239at2"/>
<keyword evidence="1" id="KW-0732">Signal</keyword>
<evidence type="ECO:0000313" key="2">
    <source>
        <dbReference type="EMBL" id="TMM59471.1"/>
    </source>
</evidence>
<name>A0A5S3PX02_9FLAO</name>
<evidence type="ECO:0008006" key="4">
    <source>
        <dbReference type="Google" id="ProtNLM"/>
    </source>
</evidence>
<dbReference type="RefSeq" id="WP_138657460.1">
    <property type="nucleotide sequence ID" value="NZ_VATY01000001.1"/>
</dbReference>
<evidence type="ECO:0000313" key="3">
    <source>
        <dbReference type="Proteomes" id="UP000310314"/>
    </source>
</evidence>
<reference evidence="2 3" key="1">
    <citation type="submission" date="2019-05" db="EMBL/GenBank/DDBJ databases">
        <authorList>
            <person name="Zhang J.-Y."/>
            <person name="Feg X."/>
            <person name="Du Z.-J."/>
        </authorList>
    </citation>
    <scope>NUCLEOTIDE SEQUENCE [LARGE SCALE GENOMIC DNA]</scope>
    <source>
        <strain evidence="2 3">RZ26</strain>
    </source>
</reference>
<feature type="signal peptide" evidence="1">
    <location>
        <begin position="1"/>
        <end position="19"/>
    </location>
</feature>
<dbReference type="SUPFAM" id="SSF56935">
    <property type="entry name" value="Porins"/>
    <property type="match status" value="1"/>
</dbReference>
<gene>
    <name evidence="2" type="ORF">FEE95_08625</name>
</gene>